<keyword evidence="1" id="KW-1133">Transmembrane helix</keyword>
<sequence length="77" mass="9070">MSSQVNEMSNRNGSLLRGLVIVSDLLLLNVYTWVYTEVIGSLFTRIKSFWLTIWDVISGKNDAVYFLRSNRWDYYLQ</sequence>
<dbReference type="RefSeq" id="WP_252761518.1">
    <property type="nucleotide sequence ID" value="NZ_JAMXLY010000041.1"/>
</dbReference>
<comment type="caution">
    <text evidence="2">The sequence shown here is derived from an EMBL/GenBank/DDBJ whole genome shotgun (WGS) entry which is preliminary data.</text>
</comment>
<keyword evidence="3" id="KW-1185">Reference proteome</keyword>
<protein>
    <submittedName>
        <fullName evidence="2">Uncharacterized protein</fullName>
    </submittedName>
</protein>
<proteinExistence type="predicted"/>
<feature type="transmembrane region" description="Helical" evidence="1">
    <location>
        <begin position="15"/>
        <end position="35"/>
    </location>
</feature>
<dbReference type="EMBL" id="JAMXLY010000041">
    <property type="protein sequence ID" value="MCO6026163.1"/>
    <property type="molecule type" value="Genomic_DNA"/>
</dbReference>
<name>A0ABT1C0Z1_9BACT</name>
<keyword evidence="1" id="KW-0812">Transmembrane</keyword>
<evidence type="ECO:0000313" key="2">
    <source>
        <dbReference type="EMBL" id="MCO6026163.1"/>
    </source>
</evidence>
<dbReference type="Proteomes" id="UP001204015">
    <property type="component" value="Unassembled WGS sequence"/>
</dbReference>
<organism evidence="2 3">
    <name type="scientific">Segatella cerevisiae</name>
    <dbReference type="NCBI Taxonomy" id="2053716"/>
    <lineage>
        <taxon>Bacteria</taxon>
        <taxon>Pseudomonadati</taxon>
        <taxon>Bacteroidota</taxon>
        <taxon>Bacteroidia</taxon>
        <taxon>Bacteroidales</taxon>
        <taxon>Prevotellaceae</taxon>
        <taxon>Segatella</taxon>
    </lineage>
</organism>
<accession>A0ABT1C0Z1</accession>
<evidence type="ECO:0000313" key="3">
    <source>
        <dbReference type="Proteomes" id="UP001204015"/>
    </source>
</evidence>
<keyword evidence="1" id="KW-0472">Membrane</keyword>
<reference evidence="2 3" key="1">
    <citation type="submission" date="2022-06" db="EMBL/GenBank/DDBJ databases">
        <title>A taxonomic note on the genus Prevotella: Description of four novel genera and emended description of the genera Hallella and Xylanibacter.</title>
        <authorList>
            <person name="Hitch T.C.A."/>
        </authorList>
    </citation>
    <scope>NUCLEOTIDE SEQUENCE [LARGE SCALE GENOMIC DNA]</scope>
    <source>
        <strain evidence="2 3">DSM 100619</strain>
    </source>
</reference>
<gene>
    <name evidence="2" type="ORF">NG821_09980</name>
</gene>
<evidence type="ECO:0000256" key="1">
    <source>
        <dbReference type="SAM" id="Phobius"/>
    </source>
</evidence>